<feature type="compositionally biased region" description="Low complexity" evidence="1">
    <location>
        <begin position="73"/>
        <end position="89"/>
    </location>
</feature>
<gene>
    <name evidence="2" type="ORF">EYF80_020709</name>
</gene>
<sequence length="89" mass="9349">MCGCDGGASFSSILFEYEVCSGDRRGRSSPESSELSMSTSSHDALVRCSQLLAWAITAGDMSATQAARPDTRSLNSVSFSHSSASALYT</sequence>
<feature type="region of interest" description="Disordered" evidence="1">
    <location>
        <begin position="22"/>
        <end position="41"/>
    </location>
</feature>
<dbReference type="Proteomes" id="UP000314294">
    <property type="component" value="Unassembled WGS sequence"/>
</dbReference>
<organism evidence="2 3">
    <name type="scientific">Liparis tanakae</name>
    <name type="common">Tanaka's snailfish</name>
    <dbReference type="NCBI Taxonomy" id="230148"/>
    <lineage>
        <taxon>Eukaryota</taxon>
        <taxon>Metazoa</taxon>
        <taxon>Chordata</taxon>
        <taxon>Craniata</taxon>
        <taxon>Vertebrata</taxon>
        <taxon>Euteleostomi</taxon>
        <taxon>Actinopterygii</taxon>
        <taxon>Neopterygii</taxon>
        <taxon>Teleostei</taxon>
        <taxon>Neoteleostei</taxon>
        <taxon>Acanthomorphata</taxon>
        <taxon>Eupercaria</taxon>
        <taxon>Perciformes</taxon>
        <taxon>Cottioidei</taxon>
        <taxon>Cottales</taxon>
        <taxon>Liparidae</taxon>
        <taxon>Liparis</taxon>
    </lineage>
</organism>
<evidence type="ECO:0000313" key="3">
    <source>
        <dbReference type="Proteomes" id="UP000314294"/>
    </source>
</evidence>
<reference evidence="2 3" key="1">
    <citation type="submission" date="2019-03" db="EMBL/GenBank/DDBJ databases">
        <title>First draft genome of Liparis tanakae, snailfish: a comprehensive survey of snailfish specific genes.</title>
        <authorList>
            <person name="Kim W."/>
            <person name="Song I."/>
            <person name="Jeong J.-H."/>
            <person name="Kim D."/>
            <person name="Kim S."/>
            <person name="Ryu S."/>
            <person name="Song J.Y."/>
            <person name="Lee S.K."/>
        </authorList>
    </citation>
    <scope>NUCLEOTIDE SEQUENCE [LARGE SCALE GENOMIC DNA]</scope>
    <source>
        <tissue evidence="2">Muscle</tissue>
    </source>
</reference>
<dbReference type="AlphaFoldDB" id="A0A4Z2HT20"/>
<accession>A0A4Z2HT20</accession>
<feature type="region of interest" description="Disordered" evidence="1">
    <location>
        <begin position="65"/>
        <end position="89"/>
    </location>
</feature>
<feature type="compositionally biased region" description="Low complexity" evidence="1">
    <location>
        <begin position="29"/>
        <end position="41"/>
    </location>
</feature>
<protein>
    <submittedName>
        <fullName evidence="2">Uncharacterized protein</fullName>
    </submittedName>
</protein>
<evidence type="ECO:0000256" key="1">
    <source>
        <dbReference type="SAM" id="MobiDB-lite"/>
    </source>
</evidence>
<name>A0A4Z2HT20_9TELE</name>
<keyword evidence="3" id="KW-1185">Reference proteome</keyword>
<proteinExistence type="predicted"/>
<comment type="caution">
    <text evidence="2">The sequence shown here is derived from an EMBL/GenBank/DDBJ whole genome shotgun (WGS) entry which is preliminary data.</text>
</comment>
<dbReference type="EMBL" id="SRLO01000181">
    <property type="protein sequence ID" value="TNN69006.1"/>
    <property type="molecule type" value="Genomic_DNA"/>
</dbReference>
<evidence type="ECO:0000313" key="2">
    <source>
        <dbReference type="EMBL" id="TNN69006.1"/>
    </source>
</evidence>